<name>A0A6P4EAF9_DRORH</name>
<keyword evidence="3" id="KW-1185">Reference proteome</keyword>
<dbReference type="EnsemblMetazoa" id="XM_017119583.1">
    <property type="protein sequence ID" value="XP_016975072.1"/>
    <property type="gene ID" value="LOC108041617"/>
</dbReference>
<dbReference type="GeneID" id="108041617"/>
<accession>A0A6P4EAF9</accession>
<dbReference type="OrthoDB" id="110174at2759"/>
<feature type="transmembrane region" description="Helical" evidence="1">
    <location>
        <begin position="210"/>
        <end position="230"/>
    </location>
</feature>
<dbReference type="InterPro" id="IPR026620">
    <property type="entry name" value="TMEM177"/>
</dbReference>
<dbReference type="PANTHER" id="PTHR21824">
    <property type="entry name" value="TRANSMEMBRANE PROTEIN 177"/>
    <property type="match status" value="1"/>
</dbReference>
<evidence type="ECO:0000256" key="1">
    <source>
        <dbReference type="SAM" id="Phobius"/>
    </source>
</evidence>
<reference evidence="2" key="3">
    <citation type="submission" date="2025-05" db="UniProtKB">
        <authorList>
            <consortium name="EnsemblMetazoa"/>
        </authorList>
    </citation>
    <scope>IDENTIFICATION</scope>
</reference>
<feature type="transmembrane region" description="Helical" evidence="1">
    <location>
        <begin position="23"/>
        <end position="41"/>
    </location>
</feature>
<keyword evidence="1 4" id="KW-0812">Transmembrane</keyword>
<reference evidence="3" key="1">
    <citation type="journal article" date="2021" name="Elife">
        <title>Highly contiguous assemblies of 101 drosophilid genomes.</title>
        <authorList>
            <person name="Kim B.Y."/>
            <person name="Wang J.R."/>
            <person name="Miller D.E."/>
            <person name="Barmina O."/>
            <person name="Delaney E."/>
            <person name="Thompson A."/>
            <person name="Comeault A.A."/>
            <person name="Peede D."/>
            <person name="D'Agostino E.R."/>
            <person name="Pelaez J."/>
            <person name="Aguilar J.M."/>
            <person name="Haji D."/>
            <person name="Matsunaga T."/>
            <person name="Armstrong E.E."/>
            <person name="Zych M."/>
            <person name="Ogawa Y."/>
            <person name="Stamenkovic-Radak M."/>
            <person name="Jelic M."/>
            <person name="Veselinovic M.S."/>
            <person name="Tanaskovic M."/>
            <person name="Eric P."/>
            <person name="Gao J.J."/>
            <person name="Katoh T.K."/>
            <person name="Toda M.J."/>
            <person name="Watabe H."/>
            <person name="Watada M."/>
            <person name="Davis J.S."/>
            <person name="Moyle L.C."/>
            <person name="Manoli G."/>
            <person name="Bertolini E."/>
            <person name="Kostal V."/>
            <person name="Hawley R.S."/>
            <person name="Takahashi A."/>
            <person name="Jones C.D."/>
            <person name="Price D.K."/>
            <person name="Whiteman N."/>
            <person name="Kopp A."/>
            <person name="Matute D.R."/>
            <person name="Petrov D.A."/>
        </authorList>
    </citation>
    <scope>NUCLEOTIDE SEQUENCE [LARGE SCALE GENOMIC DNA]</scope>
</reference>
<evidence type="ECO:0000313" key="2">
    <source>
        <dbReference type="EnsemblMetazoa" id="XP_016975072.1"/>
    </source>
</evidence>
<reference evidence="4" key="2">
    <citation type="submission" date="2025-04" db="UniProtKB">
        <authorList>
            <consortium name="RefSeq"/>
        </authorList>
    </citation>
    <scope>IDENTIFICATION</scope>
</reference>
<gene>
    <name evidence="4" type="primary">LOC108041617</name>
    <name evidence="2" type="synonym">108041617</name>
</gene>
<keyword evidence="1" id="KW-0472">Membrane</keyword>
<evidence type="ECO:0000313" key="3">
    <source>
        <dbReference type="Proteomes" id="UP001652680"/>
    </source>
</evidence>
<protein>
    <submittedName>
        <fullName evidence="4">Transmembrane protein 177</fullName>
    </submittedName>
</protein>
<dbReference type="RefSeq" id="XP_016975072.1">
    <property type="nucleotide sequence ID" value="XM_017119583.1"/>
</dbReference>
<keyword evidence="1" id="KW-1133">Transmembrane helix</keyword>
<evidence type="ECO:0000313" key="4">
    <source>
        <dbReference type="RefSeq" id="XP_016975072.1"/>
    </source>
</evidence>
<sequence length="320" mass="36292">MQPKLKAGGGLLSFFKTERGRKLVFYGAGATTVGLFVGNFLPHTFGLKYYRDFVQCYQHGVERPVPEVVQQRLEKALDQLGLSPFERKFVKPFTVFGFDLFQAGTTKMRFGGALGIPVNYGYGSPEEIKRADIRFRDQQIDWSSPSGKLLEQAIVLNEDEQVFGLSKAVLQLQTHRVLLNSIFPSVSFLMVYTIGHYLNLRLDLFARHGSVRFVLYSILALFGMGIWSFMKDFNQVSTDASIDKQLASMGQQFLAAGASYYDKHLKKNIALRDLIGDDTYTALGNENYMLRQKSMPLTARKSFFLEKLEELKKAQEPETQ</sequence>
<proteinExistence type="predicted"/>
<dbReference type="AlphaFoldDB" id="A0A6P4EAF9"/>
<feature type="transmembrane region" description="Helical" evidence="1">
    <location>
        <begin position="177"/>
        <end position="198"/>
    </location>
</feature>
<dbReference type="Proteomes" id="UP001652680">
    <property type="component" value="Unassembled WGS sequence"/>
</dbReference>
<organism evidence="4">
    <name type="scientific">Drosophila rhopaloa</name>
    <name type="common">Fruit fly</name>
    <dbReference type="NCBI Taxonomy" id="1041015"/>
    <lineage>
        <taxon>Eukaryota</taxon>
        <taxon>Metazoa</taxon>
        <taxon>Ecdysozoa</taxon>
        <taxon>Arthropoda</taxon>
        <taxon>Hexapoda</taxon>
        <taxon>Insecta</taxon>
        <taxon>Pterygota</taxon>
        <taxon>Neoptera</taxon>
        <taxon>Endopterygota</taxon>
        <taxon>Diptera</taxon>
        <taxon>Brachycera</taxon>
        <taxon>Muscomorpha</taxon>
        <taxon>Ephydroidea</taxon>
        <taxon>Drosophilidae</taxon>
        <taxon>Drosophila</taxon>
        <taxon>Sophophora</taxon>
    </lineage>
</organism>
<dbReference type="GO" id="GO:0016020">
    <property type="term" value="C:membrane"/>
    <property type="evidence" value="ECO:0007669"/>
    <property type="project" value="TreeGrafter"/>
</dbReference>
<dbReference type="OMA" id="HTFGLKY"/>
<dbReference type="PANTHER" id="PTHR21824:SF4">
    <property type="entry name" value="TRANSMEMBRANE PROTEIN 177"/>
    <property type="match status" value="1"/>
</dbReference>